<gene>
    <name evidence="2" type="ORF">ACH5RR_007812</name>
</gene>
<protein>
    <submittedName>
        <fullName evidence="2">Uncharacterized protein</fullName>
    </submittedName>
</protein>
<dbReference type="EMBL" id="JBJUIK010000004">
    <property type="protein sequence ID" value="KAL3528490.1"/>
    <property type="molecule type" value="Genomic_DNA"/>
</dbReference>
<evidence type="ECO:0000256" key="1">
    <source>
        <dbReference type="SAM" id="MobiDB-lite"/>
    </source>
</evidence>
<dbReference type="AlphaFoldDB" id="A0ABD3AD67"/>
<keyword evidence="3" id="KW-1185">Reference proteome</keyword>
<reference evidence="2 3" key="1">
    <citation type="submission" date="2024-11" db="EMBL/GenBank/DDBJ databases">
        <title>A near-complete genome assembly of Cinchona calisaya.</title>
        <authorList>
            <person name="Lian D.C."/>
            <person name="Zhao X.W."/>
            <person name="Wei L."/>
        </authorList>
    </citation>
    <scope>NUCLEOTIDE SEQUENCE [LARGE SCALE GENOMIC DNA]</scope>
    <source>
        <tissue evidence="2">Nenye</tissue>
    </source>
</reference>
<feature type="compositionally biased region" description="Pro residues" evidence="1">
    <location>
        <begin position="14"/>
        <end position="31"/>
    </location>
</feature>
<accession>A0ABD3AD67</accession>
<organism evidence="2 3">
    <name type="scientific">Cinchona calisaya</name>
    <dbReference type="NCBI Taxonomy" id="153742"/>
    <lineage>
        <taxon>Eukaryota</taxon>
        <taxon>Viridiplantae</taxon>
        <taxon>Streptophyta</taxon>
        <taxon>Embryophyta</taxon>
        <taxon>Tracheophyta</taxon>
        <taxon>Spermatophyta</taxon>
        <taxon>Magnoliopsida</taxon>
        <taxon>eudicotyledons</taxon>
        <taxon>Gunneridae</taxon>
        <taxon>Pentapetalae</taxon>
        <taxon>asterids</taxon>
        <taxon>lamiids</taxon>
        <taxon>Gentianales</taxon>
        <taxon>Rubiaceae</taxon>
        <taxon>Cinchonoideae</taxon>
        <taxon>Cinchoneae</taxon>
        <taxon>Cinchona</taxon>
    </lineage>
</organism>
<name>A0ABD3AD67_9GENT</name>
<evidence type="ECO:0000313" key="3">
    <source>
        <dbReference type="Proteomes" id="UP001630127"/>
    </source>
</evidence>
<evidence type="ECO:0000313" key="2">
    <source>
        <dbReference type="EMBL" id="KAL3528490.1"/>
    </source>
</evidence>
<feature type="compositionally biased region" description="Pro residues" evidence="1">
    <location>
        <begin position="49"/>
        <end position="60"/>
    </location>
</feature>
<dbReference type="Proteomes" id="UP001630127">
    <property type="component" value="Unassembled WGS sequence"/>
</dbReference>
<feature type="region of interest" description="Disordered" evidence="1">
    <location>
        <begin position="1"/>
        <end position="87"/>
    </location>
</feature>
<feature type="compositionally biased region" description="Basic and acidic residues" evidence="1">
    <location>
        <begin position="1"/>
        <end position="12"/>
    </location>
</feature>
<sequence length="144" mass="15921">MNKNEQKQRHYLDSPPPSSSSSSPPTPPSPLPISVGPGYQKYCFSLSPSPSPTPTPPFSPPLSTHSSIDSFPLLRRDPSDPSLLLPAPAPSTFSLDYQDPNSHDTRTSCLKDLLEWLVLKCCRHCSLWTSPNHAFKILKTETQH</sequence>
<proteinExistence type="predicted"/>
<comment type="caution">
    <text evidence="2">The sequence shown here is derived from an EMBL/GenBank/DDBJ whole genome shotgun (WGS) entry which is preliminary data.</text>
</comment>